<comment type="caution">
    <text evidence="1">The sequence shown here is derived from an EMBL/GenBank/DDBJ whole genome shotgun (WGS) entry which is preliminary data.</text>
</comment>
<feature type="non-terminal residue" evidence="1">
    <location>
        <position position="1"/>
    </location>
</feature>
<dbReference type="EMBL" id="QEFC01004072">
    <property type="protein sequence ID" value="KAE9445561.1"/>
    <property type="molecule type" value="Genomic_DNA"/>
</dbReference>
<reference evidence="1" key="1">
    <citation type="journal article" date="2019" name="Genome Biol. Evol.">
        <title>The Rhododendron genome and chromosomal organization provide insight into shared whole-genome duplications across the heath family (Ericaceae).</title>
        <authorList>
            <person name="Soza V.L."/>
            <person name="Lindsley D."/>
            <person name="Waalkes A."/>
            <person name="Ramage E."/>
            <person name="Patwardhan R.P."/>
            <person name="Burton J.N."/>
            <person name="Adey A."/>
            <person name="Kumar A."/>
            <person name="Qiu R."/>
            <person name="Shendure J."/>
            <person name="Hall B."/>
        </authorList>
    </citation>
    <scope>NUCLEOTIDE SEQUENCE</scope>
    <source>
        <strain evidence="1">RSF 1966-606</strain>
    </source>
</reference>
<evidence type="ECO:0000313" key="1">
    <source>
        <dbReference type="EMBL" id="KAE9445561.1"/>
    </source>
</evidence>
<name>A0A6A4KQ65_9ERIC</name>
<dbReference type="AlphaFoldDB" id="A0A6A4KQ65"/>
<proteinExistence type="predicted"/>
<protein>
    <submittedName>
        <fullName evidence="1">Uncharacterized protein</fullName>
    </submittedName>
</protein>
<sequence>MNRRATNRSCNCIDRQREWSAWLGERSLEVGEGRRGLEKSRQRSVQFAAPRSPLPETANAELDGPLLQVADFLLKMGLCVREKESAPMVKFTTCFENVLWGKD</sequence>
<accession>A0A6A4KQ65</accession>
<organism evidence="1">
    <name type="scientific">Rhododendron williamsianum</name>
    <dbReference type="NCBI Taxonomy" id="262921"/>
    <lineage>
        <taxon>Eukaryota</taxon>
        <taxon>Viridiplantae</taxon>
        <taxon>Streptophyta</taxon>
        <taxon>Embryophyta</taxon>
        <taxon>Tracheophyta</taxon>
        <taxon>Spermatophyta</taxon>
        <taxon>Magnoliopsida</taxon>
        <taxon>eudicotyledons</taxon>
        <taxon>Gunneridae</taxon>
        <taxon>Pentapetalae</taxon>
        <taxon>asterids</taxon>
        <taxon>Ericales</taxon>
        <taxon>Ericaceae</taxon>
        <taxon>Ericoideae</taxon>
        <taxon>Rhodoreae</taxon>
        <taxon>Rhododendron</taxon>
    </lineage>
</organism>
<gene>
    <name evidence="1" type="ORF">C3L33_22541</name>
</gene>